<evidence type="ECO:0000313" key="7">
    <source>
        <dbReference type="Proteomes" id="UP000321172"/>
    </source>
</evidence>
<keyword evidence="2" id="KW-0238">DNA-binding</keyword>
<dbReference type="GO" id="GO:0006355">
    <property type="term" value="P:regulation of DNA-templated transcription"/>
    <property type="evidence" value="ECO:0007669"/>
    <property type="project" value="InterPro"/>
</dbReference>
<keyword evidence="4" id="KW-1133">Transmembrane helix</keyword>
<reference evidence="6 7" key="1">
    <citation type="journal article" date="2013" name="J. Microbiol. Biotechnol.">
        <title>Novosphingobium ginsenosidimutans sp. nov., with the ability to convert ginsenoside.</title>
        <authorList>
            <person name="Kim J.K."/>
            <person name="He D."/>
            <person name="Liu Q.M."/>
            <person name="Park H.Y."/>
            <person name="Jung M.S."/>
            <person name="Yoon M.H."/>
            <person name="Kim S.C."/>
            <person name="Im W.T."/>
        </authorList>
    </citation>
    <scope>NUCLEOTIDE SEQUENCE [LARGE SCALE GENOMIC DNA]</scope>
    <source>
        <strain evidence="6 7">FW-6</strain>
    </source>
</reference>
<dbReference type="PANTHER" id="PTHR44688">
    <property type="entry name" value="DNA-BINDING TRANSCRIPTIONAL ACTIVATOR DEVR_DOSR"/>
    <property type="match status" value="1"/>
</dbReference>
<dbReference type="AlphaFoldDB" id="A0A5B8S4M4"/>
<evidence type="ECO:0000313" key="6">
    <source>
        <dbReference type="EMBL" id="QEA16536.1"/>
    </source>
</evidence>
<dbReference type="Proteomes" id="UP000321172">
    <property type="component" value="Chromosome"/>
</dbReference>
<protein>
    <submittedName>
        <fullName evidence="6">LuxR family transcriptional regulator</fullName>
    </submittedName>
</protein>
<dbReference type="Pfam" id="PF00196">
    <property type="entry name" value="GerE"/>
    <property type="match status" value="1"/>
</dbReference>
<accession>A0A5B8S4M4</accession>
<dbReference type="SUPFAM" id="SSF46894">
    <property type="entry name" value="C-terminal effector domain of the bipartite response regulators"/>
    <property type="match status" value="1"/>
</dbReference>
<evidence type="ECO:0000256" key="4">
    <source>
        <dbReference type="SAM" id="Phobius"/>
    </source>
</evidence>
<proteinExistence type="predicted"/>
<keyword evidence="1" id="KW-0805">Transcription regulation</keyword>
<dbReference type="GO" id="GO:0003677">
    <property type="term" value="F:DNA binding"/>
    <property type="evidence" value="ECO:0007669"/>
    <property type="project" value="UniProtKB-KW"/>
</dbReference>
<feature type="domain" description="HTH luxR-type" evidence="5">
    <location>
        <begin position="7"/>
        <end position="72"/>
    </location>
</feature>
<dbReference type="RefSeq" id="WP_147090615.1">
    <property type="nucleotide sequence ID" value="NZ_BAABJD010000005.1"/>
</dbReference>
<dbReference type="EMBL" id="CP042345">
    <property type="protein sequence ID" value="QEA16536.1"/>
    <property type="molecule type" value="Genomic_DNA"/>
</dbReference>
<dbReference type="CDD" id="cd06170">
    <property type="entry name" value="LuxR_C_like"/>
    <property type="match status" value="1"/>
</dbReference>
<keyword evidence="7" id="KW-1185">Reference proteome</keyword>
<dbReference type="PROSITE" id="PS50043">
    <property type="entry name" value="HTH_LUXR_2"/>
    <property type="match status" value="1"/>
</dbReference>
<keyword evidence="4" id="KW-0812">Transmembrane</keyword>
<gene>
    <name evidence="6" type="ORF">FRF71_10560</name>
</gene>
<evidence type="ECO:0000256" key="3">
    <source>
        <dbReference type="ARBA" id="ARBA00023163"/>
    </source>
</evidence>
<dbReference type="SMART" id="SM00421">
    <property type="entry name" value="HTH_LUXR"/>
    <property type="match status" value="1"/>
</dbReference>
<evidence type="ECO:0000259" key="5">
    <source>
        <dbReference type="PROSITE" id="PS50043"/>
    </source>
</evidence>
<name>A0A5B8S4M4_9SPHN</name>
<feature type="transmembrane region" description="Helical" evidence="4">
    <location>
        <begin position="142"/>
        <end position="163"/>
    </location>
</feature>
<dbReference type="Gene3D" id="1.10.10.10">
    <property type="entry name" value="Winged helix-like DNA-binding domain superfamily/Winged helix DNA-binding domain"/>
    <property type="match status" value="1"/>
</dbReference>
<keyword evidence="3" id="KW-0804">Transcription</keyword>
<sequence length="170" mass="18294">MDDIAKARAKLASLTEKQRAVLDLLIQHKSSKEIARTLDISPYTVDQRLGGARLKLGAASRGEVARAYAALLSICDESAYGFPYVEPDAVSDEGLPQAESLEPTYTFSDAVTLQYRAPWEATTEPAFGLEAFDNRFGKSGRVIAILGLAAVLALTLLALVSMAKTLSEMV</sequence>
<dbReference type="OrthoDB" id="7501479at2"/>
<dbReference type="InterPro" id="IPR036388">
    <property type="entry name" value="WH-like_DNA-bd_sf"/>
</dbReference>
<dbReference type="InterPro" id="IPR016032">
    <property type="entry name" value="Sig_transdc_resp-reg_C-effctor"/>
</dbReference>
<keyword evidence="4" id="KW-0472">Membrane</keyword>
<dbReference type="InterPro" id="IPR000792">
    <property type="entry name" value="Tscrpt_reg_LuxR_C"/>
</dbReference>
<evidence type="ECO:0000256" key="1">
    <source>
        <dbReference type="ARBA" id="ARBA00023015"/>
    </source>
</evidence>
<dbReference type="KEGG" id="ngf:FRF71_10560"/>
<evidence type="ECO:0000256" key="2">
    <source>
        <dbReference type="ARBA" id="ARBA00023125"/>
    </source>
</evidence>
<organism evidence="6 7">
    <name type="scientific">Novosphingobium ginsenosidimutans</name>
    <dbReference type="NCBI Taxonomy" id="1176536"/>
    <lineage>
        <taxon>Bacteria</taxon>
        <taxon>Pseudomonadati</taxon>
        <taxon>Pseudomonadota</taxon>
        <taxon>Alphaproteobacteria</taxon>
        <taxon>Sphingomonadales</taxon>
        <taxon>Sphingomonadaceae</taxon>
        <taxon>Novosphingobium</taxon>
    </lineage>
</organism>
<dbReference type="PANTHER" id="PTHR44688:SF16">
    <property type="entry name" value="DNA-BINDING TRANSCRIPTIONAL ACTIVATOR DEVR_DOSR"/>
    <property type="match status" value="1"/>
</dbReference>